<dbReference type="InterPro" id="IPR011749">
    <property type="entry name" value="CHP02243"/>
</dbReference>
<dbReference type="KEGG" id="afo:Afer_1417"/>
<dbReference type="NCBIfam" id="TIGR02243">
    <property type="entry name" value="putative baseplate assembly protein"/>
    <property type="match status" value="1"/>
</dbReference>
<dbReference type="eggNOG" id="COG3299">
    <property type="taxonomic scope" value="Bacteria"/>
</dbReference>
<accession>C7M033</accession>
<dbReference type="STRING" id="525909.Afer_1417"/>
<keyword evidence="2" id="KW-1185">Reference proteome</keyword>
<sequence length="650" mass="69960">MGLPTPELDDRRFQDIVDEAKRLIPRYCPEWTNHNVSDPGVALIELFAWMSETVLYRINQVPDRLYTKFLDLVGISPFPPAPAHADLVFWLSTVLEHDVVVPKGTQVATAPVPGQPEVLFSTIDDLVIRPPTLIGAMTATADGGGQVRDVWDDLRFEGGVVRCFTSDPLAPGDATYFGFEGLAPGAVIRLNVGASIEGIGVDPTDPPLAWEAFVGESWVAMPVHRDTTGGLNRDGEIVLVCPRALSPLTLGGVRATWLRVRLLAARPGQPPYRASPSLSSVTVNVLGGTVAAEHAATTGPERLGRSDGSPGQEFQLSHAPVLALRDDEVLTTTTPDGVVWTWEPRADFASSTGEDRHFVLDGATGTVRFGPRVRYADGTVRQHGAIPPDGAAIMLSSYRYGGGSVGNVGAETLTVLRSSVAYIDRVTNPFPASGGVDPESVANAKLRGPMTLRSGQRAVSASDFERLTLEASPEVARVRCVAPNLVGDPVRLLVVPRVRGRCEDHQLDDFELSDALVEQVIGYLEPRRLIGTTVDVSTPYYRGATVAALVRAIPGRPSAIVRQRALDVLYQYVHPLVGGPAGDGWPFDADLTAAGVAERLETVDGIEAVEEVLLFEADLRTGERQGRGREVLALDPLSLFLSFRHQVVVR</sequence>
<dbReference type="HOGENOM" id="CLU_024495_0_0_11"/>
<proteinExistence type="predicted"/>
<evidence type="ECO:0000313" key="1">
    <source>
        <dbReference type="EMBL" id="ACU54341.1"/>
    </source>
</evidence>
<reference evidence="1 2" key="1">
    <citation type="journal article" date="2009" name="Stand. Genomic Sci.">
        <title>Complete genome sequence of Acidimicrobium ferrooxidans type strain (ICP).</title>
        <authorList>
            <person name="Clum A."/>
            <person name="Nolan M."/>
            <person name="Lang E."/>
            <person name="Glavina Del Rio T."/>
            <person name="Tice H."/>
            <person name="Copeland A."/>
            <person name="Cheng J.F."/>
            <person name="Lucas S."/>
            <person name="Chen F."/>
            <person name="Bruce D."/>
            <person name="Goodwin L."/>
            <person name="Pitluck S."/>
            <person name="Ivanova N."/>
            <person name="Mavrommatis K."/>
            <person name="Mikhailova N."/>
            <person name="Pati A."/>
            <person name="Chen A."/>
            <person name="Palaniappan K."/>
            <person name="Goker M."/>
            <person name="Spring S."/>
            <person name="Land M."/>
            <person name="Hauser L."/>
            <person name="Chang Y.J."/>
            <person name="Jeffries C.C."/>
            <person name="Chain P."/>
            <person name="Bristow J."/>
            <person name="Eisen J.A."/>
            <person name="Markowitz V."/>
            <person name="Hugenholtz P."/>
            <person name="Kyrpides N.C."/>
            <person name="Klenk H.P."/>
            <person name="Lapidus A."/>
        </authorList>
    </citation>
    <scope>NUCLEOTIDE SEQUENCE [LARGE SCALE GENOMIC DNA]</scope>
    <source>
        <strain evidence="2">DSM 10331 / JCM 15462 / NBRC 103882 / ICP</strain>
    </source>
</reference>
<gene>
    <name evidence="1" type="ordered locus">Afer_1417</name>
</gene>
<dbReference type="AlphaFoldDB" id="C7M033"/>
<protein>
    <submittedName>
        <fullName evidence="1">Uncharacterized protein</fullName>
    </submittedName>
</protein>
<evidence type="ECO:0000313" key="2">
    <source>
        <dbReference type="Proteomes" id="UP000000771"/>
    </source>
</evidence>
<dbReference type="Proteomes" id="UP000000771">
    <property type="component" value="Chromosome"/>
</dbReference>
<dbReference type="RefSeq" id="WP_015798824.1">
    <property type="nucleotide sequence ID" value="NC_013124.1"/>
</dbReference>
<dbReference type="OrthoDB" id="9027184at2"/>
<organism evidence="1 2">
    <name type="scientific">Acidimicrobium ferrooxidans (strain DSM 10331 / JCM 15462 / NBRC 103882 / ICP)</name>
    <dbReference type="NCBI Taxonomy" id="525909"/>
    <lineage>
        <taxon>Bacteria</taxon>
        <taxon>Bacillati</taxon>
        <taxon>Actinomycetota</taxon>
        <taxon>Acidimicrobiia</taxon>
        <taxon>Acidimicrobiales</taxon>
        <taxon>Acidimicrobiaceae</taxon>
        <taxon>Acidimicrobium</taxon>
    </lineage>
</organism>
<name>C7M033_ACIFD</name>
<dbReference type="EMBL" id="CP001631">
    <property type="protein sequence ID" value="ACU54341.1"/>
    <property type="molecule type" value="Genomic_DNA"/>
</dbReference>